<evidence type="ECO:0000313" key="3">
    <source>
        <dbReference type="Proteomes" id="UP000010798"/>
    </source>
</evidence>
<feature type="transmembrane region" description="Helical" evidence="1">
    <location>
        <begin position="91"/>
        <end position="109"/>
    </location>
</feature>
<gene>
    <name evidence="2" type="ordered locus">Sinac_1941</name>
</gene>
<keyword evidence="3" id="KW-1185">Reference proteome</keyword>
<dbReference type="OrthoDB" id="9932901at2"/>
<dbReference type="RefSeq" id="WP_015245469.1">
    <property type="nucleotide sequence ID" value="NC_019892.1"/>
</dbReference>
<reference evidence="2 3" key="1">
    <citation type="submission" date="2012-02" db="EMBL/GenBank/DDBJ databases">
        <title>Complete sequence of chromosome of Singulisphaera acidiphila DSM 18658.</title>
        <authorList>
            <consortium name="US DOE Joint Genome Institute (JGI-PGF)"/>
            <person name="Lucas S."/>
            <person name="Copeland A."/>
            <person name="Lapidus A."/>
            <person name="Glavina del Rio T."/>
            <person name="Dalin E."/>
            <person name="Tice H."/>
            <person name="Bruce D."/>
            <person name="Goodwin L."/>
            <person name="Pitluck S."/>
            <person name="Peters L."/>
            <person name="Ovchinnikova G."/>
            <person name="Chertkov O."/>
            <person name="Kyrpides N."/>
            <person name="Mavromatis K."/>
            <person name="Ivanova N."/>
            <person name="Brettin T."/>
            <person name="Detter J.C."/>
            <person name="Han C."/>
            <person name="Larimer F."/>
            <person name="Land M."/>
            <person name="Hauser L."/>
            <person name="Markowitz V."/>
            <person name="Cheng J.-F."/>
            <person name="Hugenholtz P."/>
            <person name="Woyke T."/>
            <person name="Wu D."/>
            <person name="Tindall B."/>
            <person name="Pomrenke H."/>
            <person name="Brambilla E."/>
            <person name="Klenk H.-P."/>
            <person name="Eisen J.A."/>
        </authorList>
    </citation>
    <scope>NUCLEOTIDE SEQUENCE [LARGE SCALE GENOMIC DNA]</scope>
    <source>
        <strain evidence="3">ATCC BAA-1392 / DSM 18658 / VKM B-2454 / MOB10</strain>
    </source>
</reference>
<evidence type="ECO:0000256" key="1">
    <source>
        <dbReference type="SAM" id="Phobius"/>
    </source>
</evidence>
<dbReference type="EMBL" id="CP003364">
    <property type="protein sequence ID" value="AGA26302.1"/>
    <property type="molecule type" value="Genomic_DNA"/>
</dbReference>
<dbReference type="STRING" id="886293.Sinac_1941"/>
<proteinExistence type="predicted"/>
<feature type="transmembrane region" description="Helical" evidence="1">
    <location>
        <begin position="20"/>
        <end position="47"/>
    </location>
</feature>
<name>L0DAL8_SINAD</name>
<dbReference type="Proteomes" id="UP000010798">
    <property type="component" value="Chromosome"/>
</dbReference>
<accession>L0DAL8</accession>
<keyword evidence="1" id="KW-1133">Transmembrane helix</keyword>
<sequence length="114" mass="12888">MRKNASFALEQRPRKRRSRLMTLAVISLLLILSPLFYEAGLLCFASWKGLFGAYPHVQTPILDFLSGGYETARFDIRQMFSSLFRQGAWKSSHVITFAICWTGALAMLLRKGAA</sequence>
<evidence type="ECO:0000313" key="2">
    <source>
        <dbReference type="EMBL" id="AGA26302.1"/>
    </source>
</evidence>
<keyword evidence="1" id="KW-0472">Membrane</keyword>
<protein>
    <submittedName>
        <fullName evidence="2">Uncharacterized protein</fullName>
    </submittedName>
</protein>
<dbReference type="KEGG" id="saci:Sinac_1941"/>
<dbReference type="HOGENOM" id="CLU_2119479_0_0_0"/>
<keyword evidence="1" id="KW-0812">Transmembrane</keyword>
<dbReference type="AlphaFoldDB" id="L0DAL8"/>
<organism evidence="2 3">
    <name type="scientific">Singulisphaera acidiphila (strain ATCC BAA-1392 / DSM 18658 / VKM B-2454 / MOB10)</name>
    <dbReference type="NCBI Taxonomy" id="886293"/>
    <lineage>
        <taxon>Bacteria</taxon>
        <taxon>Pseudomonadati</taxon>
        <taxon>Planctomycetota</taxon>
        <taxon>Planctomycetia</taxon>
        <taxon>Isosphaerales</taxon>
        <taxon>Isosphaeraceae</taxon>
        <taxon>Singulisphaera</taxon>
    </lineage>
</organism>